<dbReference type="EMBL" id="ACKZ01000020">
    <property type="protein sequence ID" value="EEW37115.1"/>
    <property type="molecule type" value="Genomic_DNA"/>
</dbReference>
<dbReference type="STRING" id="638301.HMPREF0444_1333"/>
<dbReference type="InterPro" id="IPR010982">
    <property type="entry name" value="Lambda_DNA-bd_dom_sf"/>
</dbReference>
<evidence type="ECO:0000259" key="1">
    <source>
        <dbReference type="PROSITE" id="PS50943"/>
    </source>
</evidence>
<proteinExistence type="predicted"/>
<dbReference type="Proteomes" id="UP000005926">
    <property type="component" value="Unassembled WGS sequence"/>
</dbReference>
<feature type="domain" description="HTH cro/C1-type" evidence="1">
    <location>
        <begin position="2"/>
        <end position="50"/>
    </location>
</feature>
<dbReference type="AlphaFoldDB" id="C8NHD8"/>
<sequence>MENNLTREEYAKKVGFKRTALARLERGEGTPNLSTLIELAYKNGYEVDIQLKPQNF</sequence>
<reference evidence="2 3" key="1">
    <citation type="submission" date="2009-08" db="EMBL/GenBank/DDBJ databases">
        <authorList>
            <person name="Muzny D."/>
            <person name="Qin X."/>
            <person name="Deng J."/>
            <person name="Jiang H."/>
            <person name="Liu Y."/>
            <person name="Qu J."/>
            <person name="Song X.-Z."/>
            <person name="Zhang L."/>
            <person name="Thornton R."/>
            <person name="Coyle M."/>
            <person name="Francisco L."/>
            <person name="Jackson L."/>
            <person name="Javaid M."/>
            <person name="Korchina V."/>
            <person name="Kovar C."/>
            <person name="Mata R."/>
            <person name="Mathew T."/>
            <person name="Ngo R."/>
            <person name="Nguyen L."/>
            <person name="Nguyen N."/>
            <person name="Okwuonu G."/>
            <person name="Ongeri F."/>
            <person name="Pham C."/>
            <person name="Simmons D."/>
            <person name="Wilczek-Boney K."/>
            <person name="Hale W."/>
            <person name="Jakkamsetti A."/>
            <person name="Pham P."/>
            <person name="Ruth R."/>
            <person name="San Lucas F."/>
            <person name="Warren J."/>
            <person name="Zhang J."/>
            <person name="Zhao Z."/>
            <person name="Zhou C."/>
            <person name="Zhu D."/>
            <person name="Lee S."/>
            <person name="Bess C."/>
            <person name="Blankenburg K."/>
            <person name="Forbes L."/>
            <person name="Fu Q."/>
            <person name="Gubbala S."/>
            <person name="Hirani K."/>
            <person name="Jayaseelan J.C."/>
            <person name="Lara F."/>
            <person name="Munidasa M."/>
            <person name="Palculict T."/>
            <person name="Patil S."/>
            <person name="Pu L.-L."/>
            <person name="Saada N."/>
            <person name="Tang L."/>
            <person name="Weissenberger G."/>
            <person name="Zhu Y."/>
            <person name="Hemphill L."/>
            <person name="Shang Y."/>
            <person name="Youmans B."/>
            <person name="Ayvaz T."/>
            <person name="Ross M."/>
            <person name="Santibanez J."/>
            <person name="Aqrawi P."/>
            <person name="Gross S."/>
            <person name="Joshi V."/>
            <person name="Fowler G."/>
            <person name="Nazareth L."/>
            <person name="Reid J."/>
            <person name="Worley K."/>
            <person name="Petrosino J."/>
            <person name="Highlander S."/>
            <person name="Gibbs R."/>
        </authorList>
    </citation>
    <scope>NUCLEOTIDE SEQUENCE [LARGE SCALE GENOMIC DNA]</scope>
    <source>
        <strain evidence="2 3">ATCC 49175</strain>
    </source>
</reference>
<dbReference type="Gene3D" id="1.10.260.40">
    <property type="entry name" value="lambda repressor-like DNA-binding domains"/>
    <property type="match status" value="1"/>
</dbReference>
<organism evidence="2 3">
    <name type="scientific">Granulicatella adiacens ATCC 49175</name>
    <dbReference type="NCBI Taxonomy" id="638301"/>
    <lineage>
        <taxon>Bacteria</taxon>
        <taxon>Bacillati</taxon>
        <taxon>Bacillota</taxon>
        <taxon>Bacilli</taxon>
        <taxon>Lactobacillales</taxon>
        <taxon>Carnobacteriaceae</taxon>
        <taxon>Granulicatella</taxon>
    </lineage>
</organism>
<gene>
    <name evidence="2" type="ORF">HMPREF0444_1333</name>
</gene>
<comment type="caution">
    <text evidence="2">The sequence shown here is derived from an EMBL/GenBank/DDBJ whole genome shotgun (WGS) entry which is preliminary data.</text>
</comment>
<dbReference type="InterPro" id="IPR001387">
    <property type="entry name" value="Cro/C1-type_HTH"/>
</dbReference>
<keyword evidence="3" id="KW-1185">Reference proteome</keyword>
<dbReference type="PROSITE" id="PS50943">
    <property type="entry name" value="HTH_CROC1"/>
    <property type="match status" value="1"/>
</dbReference>
<dbReference type="Pfam" id="PF01381">
    <property type="entry name" value="HTH_3"/>
    <property type="match status" value="1"/>
</dbReference>
<evidence type="ECO:0000313" key="2">
    <source>
        <dbReference type="EMBL" id="EEW37115.1"/>
    </source>
</evidence>
<evidence type="ECO:0000313" key="3">
    <source>
        <dbReference type="Proteomes" id="UP000005926"/>
    </source>
</evidence>
<protein>
    <recommendedName>
        <fullName evidence="1">HTH cro/C1-type domain-containing protein</fullName>
    </recommendedName>
</protein>
<name>C8NHD8_9LACT</name>
<dbReference type="CDD" id="cd00093">
    <property type="entry name" value="HTH_XRE"/>
    <property type="match status" value="1"/>
</dbReference>
<dbReference type="HOGENOM" id="CLU_3007891_0_0_9"/>
<dbReference type="SUPFAM" id="SSF47413">
    <property type="entry name" value="lambda repressor-like DNA-binding domains"/>
    <property type="match status" value="1"/>
</dbReference>
<dbReference type="GO" id="GO:0003677">
    <property type="term" value="F:DNA binding"/>
    <property type="evidence" value="ECO:0007669"/>
    <property type="project" value="InterPro"/>
</dbReference>
<accession>C8NHD8</accession>